<gene>
    <name evidence="1" type="ORF">COMA2_130143</name>
</gene>
<keyword evidence="2" id="KW-1185">Reference proteome</keyword>
<protein>
    <submittedName>
        <fullName evidence="1">Uncharacterized protein</fullName>
    </submittedName>
</protein>
<accession>A0A0S4L7T9</accession>
<dbReference type="STRING" id="1742973.COMA2_130143"/>
<organism evidence="1 2">
    <name type="scientific">Candidatus Nitrospira nitrificans</name>
    <dbReference type="NCBI Taxonomy" id="1742973"/>
    <lineage>
        <taxon>Bacteria</taxon>
        <taxon>Pseudomonadati</taxon>
        <taxon>Nitrospirota</taxon>
        <taxon>Nitrospiria</taxon>
        <taxon>Nitrospirales</taxon>
        <taxon>Nitrospiraceae</taxon>
        <taxon>Nitrospira</taxon>
    </lineage>
</organism>
<name>A0A0S4L7T9_9BACT</name>
<dbReference type="Proteomes" id="UP000198736">
    <property type="component" value="Unassembled WGS sequence"/>
</dbReference>
<dbReference type="AlphaFoldDB" id="A0A0S4L7T9"/>
<reference evidence="2" key="1">
    <citation type="submission" date="2015-10" db="EMBL/GenBank/DDBJ databases">
        <authorList>
            <person name="Luecker S."/>
            <person name="Luecker S."/>
        </authorList>
    </citation>
    <scope>NUCLEOTIDE SEQUENCE [LARGE SCALE GENOMIC DNA]</scope>
</reference>
<proteinExistence type="predicted"/>
<dbReference type="EMBL" id="CZPZ01000005">
    <property type="protein sequence ID" value="CUS33605.1"/>
    <property type="molecule type" value="Genomic_DNA"/>
</dbReference>
<sequence length="131" mass="14423">MFKNNLANSSIQVTMDIYSHLFPGGGQEWVHKFGDLLTPNAPQAHPDTSGVQDRMHKLGGEVLDSEGKDLVPPIRIERTTRGLGNRCSIQLSYGGVAELYRTDGQIGRGGIPFLGAHSYPQHPPAKTCRWR</sequence>
<evidence type="ECO:0000313" key="2">
    <source>
        <dbReference type="Proteomes" id="UP000198736"/>
    </source>
</evidence>
<evidence type="ECO:0000313" key="1">
    <source>
        <dbReference type="EMBL" id="CUS33605.1"/>
    </source>
</evidence>